<gene>
    <name evidence="2" type="ORF">JIN81_13825</name>
</gene>
<feature type="transmembrane region" description="Helical" evidence="1">
    <location>
        <begin position="13"/>
        <end position="34"/>
    </location>
</feature>
<accession>A0A934VGI8</accession>
<protein>
    <submittedName>
        <fullName evidence="2">Uncharacterized protein</fullName>
    </submittedName>
</protein>
<dbReference type="RefSeq" id="WP_200280830.1">
    <property type="nucleotide sequence ID" value="NZ_JAENII010000011.1"/>
</dbReference>
<sequence>MSGKYGLFSSWTLISYLSGLALLIFITVFFSLAFDGSITVDRDRANLLYQLEKGAEYEEELRLERIRLAERMKSDVSDRLDQHHTITQISSLSEALELERRLLTTERDQLRREIQAIPQQLADHRSTYRREQRKTLLQQNFEELRLRSGRIFVGVTIKGFDETSMQIRHSGGITRIPMVDLSDEWKERIHWRADEVSGINSPRS</sequence>
<proteinExistence type="predicted"/>
<name>A0A934VGI8_9BACT</name>
<keyword evidence="1" id="KW-0812">Transmembrane</keyword>
<keyword evidence="1" id="KW-0472">Membrane</keyword>
<comment type="caution">
    <text evidence="2">The sequence shown here is derived from an EMBL/GenBank/DDBJ whole genome shotgun (WGS) entry which is preliminary data.</text>
</comment>
<reference evidence="2" key="1">
    <citation type="submission" date="2021-01" db="EMBL/GenBank/DDBJ databases">
        <title>Modified the classification status of verrucomicrobia.</title>
        <authorList>
            <person name="Feng X."/>
        </authorList>
    </citation>
    <scope>NUCLEOTIDE SEQUENCE</scope>
    <source>
        <strain evidence="2">KCTC 22201</strain>
    </source>
</reference>
<evidence type="ECO:0000313" key="2">
    <source>
        <dbReference type="EMBL" id="MBK1828106.1"/>
    </source>
</evidence>
<dbReference type="AlphaFoldDB" id="A0A934VGI8"/>
<dbReference type="Proteomes" id="UP000658278">
    <property type="component" value="Unassembled WGS sequence"/>
</dbReference>
<evidence type="ECO:0000313" key="3">
    <source>
        <dbReference type="Proteomes" id="UP000658278"/>
    </source>
</evidence>
<keyword evidence="1" id="KW-1133">Transmembrane helix</keyword>
<evidence type="ECO:0000256" key="1">
    <source>
        <dbReference type="SAM" id="Phobius"/>
    </source>
</evidence>
<dbReference type="EMBL" id="JAENII010000011">
    <property type="protein sequence ID" value="MBK1828106.1"/>
    <property type="molecule type" value="Genomic_DNA"/>
</dbReference>
<keyword evidence="3" id="KW-1185">Reference proteome</keyword>
<organism evidence="2 3">
    <name type="scientific">Haloferula rosea</name>
    <dbReference type="NCBI Taxonomy" id="490093"/>
    <lineage>
        <taxon>Bacteria</taxon>
        <taxon>Pseudomonadati</taxon>
        <taxon>Verrucomicrobiota</taxon>
        <taxon>Verrucomicrobiia</taxon>
        <taxon>Verrucomicrobiales</taxon>
        <taxon>Verrucomicrobiaceae</taxon>
        <taxon>Haloferula</taxon>
    </lineage>
</organism>